<evidence type="ECO:0000256" key="8">
    <source>
        <dbReference type="ARBA" id="ARBA00023004"/>
    </source>
</evidence>
<evidence type="ECO:0000313" key="13">
    <source>
        <dbReference type="Proteomes" id="UP000054383"/>
    </source>
</evidence>
<sequence length="568" mass="64408">MPGRPMPSTAQGYCPNAGSIPPAPDPQGYFTMSNGCPLQDPLWTERVDKLEESNRMASQLIQDLNVVDTISHVTRERIPERYVHAKGTGAFGTFEVTNKDIRVSDYTDAKFLNATGKKTRLFSRFSTVAGERGYPDTVRDAKGAAFKLYTEEGNLDWAFLNPDIFMIRDPSKFPSLVHATKRDPASNLPDANMFWDYFNNHPEGYNALMRIFSDEGTPKSYSRIQISSVHCYTFTKKDNEGNWKHTLVRIKLVPDPPIDPDNDYFDLGTATTVAGKDPDWLGRRLYEEITDAHSDPMKKYPSWKVMAQIVEKPNISTVNIFDATKTLSEEQFPLEEFGKITLTECPVNFFTQVEQAGFNPANVVPGWDISPDPLLQIRLFAYGDTQRYRLGVNNDQLPTNRPCSYVWSPTRRDGAYNMTNYANARNYIRNDDNKKPPDNYNISFLKWTGELERFKSSITPVDYKQCHDHYYSMTPKLQSNFVTNVVASLSTAQIPTQDKSLEIFELIDHNLAENIKNALRTRIDENRELARTTLGVVAGAEHPHELGYVPPTVPDPATEVVHGVFEKV</sequence>
<comment type="similarity">
    <text evidence="2">Belongs to the catalase family.</text>
</comment>
<dbReference type="Proteomes" id="UP000054383">
    <property type="component" value="Unassembled WGS sequence"/>
</dbReference>
<dbReference type="PANTHER" id="PTHR11465">
    <property type="entry name" value="CATALASE"/>
    <property type="match status" value="1"/>
</dbReference>
<dbReference type="SUPFAM" id="SSF56634">
    <property type="entry name" value="Heme-dependent catalase-like"/>
    <property type="match status" value="1"/>
</dbReference>
<evidence type="ECO:0000259" key="11">
    <source>
        <dbReference type="SMART" id="SM01060"/>
    </source>
</evidence>
<feature type="region of interest" description="Disordered" evidence="10">
    <location>
        <begin position="1"/>
        <end position="26"/>
    </location>
</feature>
<evidence type="ECO:0000256" key="10">
    <source>
        <dbReference type="SAM" id="MobiDB-lite"/>
    </source>
</evidence>
<keyword evidence="3" id="KW-0575">Peroxidase</keyword>
<dbReference type="STRING" id="28573.A0A0U1LIF0"/>
<evidence type="ECO:0000256" key="4">
    <source>
        <dbReference type="ARBA" id="ARBA00022589"/>
    </source>
</evidence>
<dbReference type="OMA" id="HTHEAHP"/>
<dbReference type="SMR" id="A0A0U1LIF0"/>
<keyword evidence="13" id="KW-1185">Reference proteome</keyword>
<evidence type="ECO:0000256" key="2">
    <source>
        <dbReference type="ARBA" id="ARBA00005329"/>
    </source>
</evidence>
<keyword evidence="4" id="KW-0017">Alkaloid metabolism</keyword>
<dbReference type="GO" id="GO:0005777">
    <property type="term" value="C:peroxisome"/>
    <property type="evidence" value="ECO:0007669"/>
    <property type="project" value="TreeGrafter"/>
</dbReference>
<dbReference type="GO" id="GO:0005739">
    <property type="term" value="C:mitochondrion"/>
    <property type="evidence" value="ECO:0007669"/>
    <property type="project" value="TreeGrafter"/>
</dbReference>
<dbReference type="GO" id="GO:0042542">
    <property type="term" value="P:response to hydrogen peroxide"/>
    <property type="evidence" value="ECO:0007669"/>
    <property type="project" value="TreeGrafter"/>
</dbReference>
<dbReference type="OrthoDB" id="6880011at2759"/>
<evidence type="ECO:0000313" key="12">
    <source>
        <dbReference type="EMBL" id="CRG82798.1"/>
    </source>
</evidence>
<dbReference type="PROSITE" id="PS00437">
    <property type="entry name" value="CATALASE_1"/>
    <property type="match status" value="1"/>
</dbReference>
<dbReference type="InterPro" id="IPR020835">
    <property type="entry name" value="Catalase_sf"/>
</dbReference>
<evidence type="ECO:0000256" key="3">
    <source>
        <dbReference type="ARBA" id="ARBA00022559"/>
    </source>
</evidence>
<dbReference type="InterPro" id="IPR024711">
    <property type="entry name" value="Catalase_clade1/3"/>
</dbReference>
<dbReference type="Pfam" id="PF00199">
    <property type="entry name" value="Catalase"/>
    <property type="match status" value="1"/>
</dbReference>
<protein>
    <submittedName>
        <fullName evidence="12">Catalase</fullName>
    </submittedName>
</protein>
<dbReference type="PROSITE" id="PS51402">
    <property type="entry name" value="CATALASE_3"/>
    <property type="match status" value="1"/>
</dbReference>
<dbReference type="PRINTS" id="PR00067">
    <property type="entry name" value="CATALASE"/>
</dbReference>
<evidence type="ECO:0000256" key="9">
    <source>
        <dbReference type="PIRSR" id="PIRSR038928-2"/>
    </source>
</evidence>
<dbReference type="AlphaFoldDB" id="A0A0U1LIF0"/>
<dbReference type="InterPro" id="IPR002226">
    <property type="entry name" value="Catalase_haem_BS"/>
</dbReference>
<evidence type="ECO:0000256" key="7">
    <source>
        <dbReference type="ARBA" id="ARBA00023002"/>
    </source>
</evidence>
<dbReference type="Gene3D" id="2.40.180.10">
    <property type="entry name" value="Catalase core domain"/>
    <property type="match status" value="1"/>
</dbReference>
<keyword evidence="7" id="KW-0560">Oxidoreductase</keyword>
<evidence type="ECO:0000256" key="5">
    <source>
        <dbReference type="ARBA" id="ARBA00022617"/>
    </source>
</evidence>
<comment type="cofactor">
    <cofactor evidence="9">
        <name>heme</name>
        <dbReference type="ChEBI" id="CHEBI:30413"/>
    </cofactor>
</comment>
<name>A0A0U1LIF0_TALIS</name>
<feature type="domain" description="Catalase core" evidence="11">
    <location>
        <begin position="31"/>
        <end position="436"/>
    </location>
</feature>
<gene>
    <name evidence="12" type="ORF">PISL3812_00144</name>
</gene>
<dbReference type="InterPro" id="IPR011614">
    <property type="entry name" value="Catalase_core"/>
</dbReference>
<keyword evidence="6 9" id="KW-0479">Metal-binding</keyword>
<dbReference type="GO" id="GO:0020037">
    <property type="term" value="F:heme binding"/>
    <property type="evidence" value="ECO:0007669"/>
    <property type="project" value="InterPro"/>
</dbReference>
<dbReference type="GO" id="GO:0046872">
    <property type="term" value="F:metal ion binding"/>
    <property type="evidence" value="ECO:0007669"/>
    <property type="project" value="UniProtKB-KW"/>
</dbReference>
<dbReference type="GO" id="GO:0042744">
    <property type="term" value="P:hydrogen peroxide catabolic process"/>
    <property type="evidence" value="ECO:0007669"/>
    <property type="project" value="TreeGrafter"/>
</dbReference>
<evidence type="ECO:0000256" key="1">
    <source>
        <dbReference type="ARBA" id="ARBA00004913"/>
    </source>
</evidence>
<organism evidence="12 13">
    <name type="scientific">Talaromyces islandicus</name>
    <name type="common">Penicillium islandicum</name>
    <dbReference type="NCBI Taxonomy" id="28573"/>
    <lineage>
        <taxon>Eukaryota</taxon>
        <taxon>Fungi</taxon>
        <taxon>Dikarya</taxon>
        <taxon>Ascomycota</taxon>
        <taxon>Pezizomycotina</taxon>
        <taxon>Eurotiomycetes</taxon>
        <taxon>Eurotiomycetidae</taxon>
        <taxon>Eurotiales</taxon>
        <taxon>Trichocomaceae</taxon>
        <taxon>Talaromyces</taxon>
        <taxon>Talaromyces sect. Islandici</taxon>
    </lineage>
</organism>
<feature type="binding site" description="axial binding residue" evidence="9">
    <location>
        <position position="382"/>
    </location>
    <ligand>
        <name>heme</name>
        <dbReference type="ChEBI" id="CHEBI:30413"/>
    </ligand>
    <ligandPart>
        <name>Fe</name>
        <dbReference type="ChEBI" id="CHEBI:18248"/>
    </ligandPart>
</feature>
<comment type="pathway">
    <text evidence="1">Alkaloid biosynthesis.</text>
</comment>
<proteinExistence type="inferred from homology"/>
<evidence type="ECO:0000256" key="6">
    <source>
        <dbReference type="ARBA" id="ARBA00022723"/>
    </source>
</evidence>
<keyword evidence="5 9" id="KW-0349">Heme</keyword>
<accession>A0A0U1LIF0</accession>
<dbReference type="GO" id="GO:0004096">
    <property type="term" value="F:catalase activity"/>
    <property type="evidence" value="ECO:0007669"/>
    <property type="project" value="InterPro"/>
</dbReference>
<dbReference type="SMART" id="SM01060">
    <property type="entry name" value="Catalase"/>
    <property type="match status" value="1"/>
</dbReference>
<dbReference type="EMBL" id="CVMT01000001">
    <property type="protein sequence ID" value="CRG82798.1"/>
    <property type="molecule type" value="Genomic_DNA"/>
</dbReference>
<reference evidence="12 13" key="1">
    <citation type="submission" date="2015-04" db="EMBL/GenBank/DDBJ databases">
        <authorList>
            <person name="Syromyatnikov M.Y."/>
            <person name="Popov V.N."/>
        </authorList>
    </citation>
    <scope>NUCLEOTIDE SEQUENCE [LARGE SCALE GENOMIC DNA]</scope>
    <source>
        <strain evidence="12">WF-38-12</strain>
    </source>
</reference>
<dbReference type="GO" id="GO:0009820">
    <property type="term" value="P:alkaloid metabolic process"/>
    <property type="evidence" value="ECO:0007669"/>
    <property type="project" value="UniProtKB-KW"/>
</dbReference>
<dbReference type="InterPro" id="IPR018028">
    <property type="entry name" value="Catalase"/>
</dbReference>
<dbReference type="PIRSF" id="PIRSF038928">
    <property type="entry name" value="Catalase_clade1-3"/>
    <property type="match status" value="1"/>
</dbReference>
<dbReference type="PANTHER" id="PTHR11465:SF9">
    <property type="entry name" value="CATALASE"/>
    <property type="match status" value="1"/>
</dbReference>
<keyword evidence="8 9" id="KW-0408">Iron</keyword>